<protein>
    <submittedName>
        <fullName evidence="6">ABC transporter substrate-binding protein</fullName>
    </submittedName>
</protein>
<feature type="domain" description="Periplasmic binding protein" evidence="5">
    <location>
        <begin position="61"/>
        <end position="319"/>
    </location>
</feature>
<reference evidence="6 7" key="1">
    <citation type="submission" date="2018-12" db="EMBL/GenBank/DDBJ databases">
        <title>Rubrispira sanarue gen. nov., sp., nov., a member of the order Silvanigrellales, isolated from a brackish lake in Hamamatsu Japan.</title>
        <authorList>
            <person name="Maejima Y."/>
            <person name="Iino T."/>
            <person name="Muraguchi Y."/>
            <person name="Fukuda K."/>
            <person name="Nojiri H."/>
            <person name="Ohkuma M."/>
            <person name="Moriuchi R."/>
            <person name="Dohra H."/>
            <person name="Kimbara K."/>
            <person name="Shintani M."/>
        </authorList>
    </citation>
    <scope>NUCLEOTIDE SEQUENCE [LARGE SCALE GENOMIC DNA]</scope>
    <source>
        <strain evidence="6 7">RF1110005</strain>
    </source>
</reference>
<gene>
    <name evidence="6" type="ORF">JCM31447_03650</name>
</gene>
<dbReference type="KEGG" id="sbf:JCM31447_03650"/>
<dbReference type="InterPro" id="IPR025997">
    <property type="entry name" value="SBP_2_dom"/>
</dbReference>
<dbReference type="Gene3D" id="3.40.50.2300">
    <property type="match status" value="2"/>
</dbReference>
<evidence type="ECO:0000313" key="6">
    <source>
        <dbReference type="EMBL" id="BBH51936.1"/>
    </source>
</evidence>
<sequence>MSFIVFTQGGSSDMKIRSAKIAFFIFLFLFSIQLFLKQNLFAKWDGPTDGPSGQSAKNIIFISADFRNGGVSSVYRGFEAAAEALSWNVKIVNADGGKSNTKKLFIDALKLRPHAIVLGGFPPEELGDEIEQAKKLKIILIGWHVTDKPGPYKDVFTNITTDPKEVAKIAAEYAIKDGKKKAGVVFLNDDRFPIANTKTEAMRKIIESCEKCKVLSVENIPLTNASEDILSVVPRLNEKFGKSWTHTLAINDSYFDKINYALANSGRKDIRNVSAGDGSLKALTRIRSGYAYQLATVAEPLNSQGWQLADELNRAFAGKPPSGFINKPVLVTKNLLERLKKSYVDSGSGYEDAYIKIWGQNKKKNK</sequence>
<comment type="similarity">
    <text evidence="2">Belongs to the bacterial solute-binding protein 2 family.</text>
</comment>
<evidence type="ECO:0000256" key="1">
    <source>
        <dbReference type="ARBA" id="ARBA00004196"/>
    </source>
</evidence>
<comment type="subcellular location">
    <subcellularLocation>
        <location evidence="1">Cell envelope</location>
    </subcellularLocation>
</comment>
<dbReference type="PANTHER" id="PTHR46847">
    <property type="entry name" value="D-ALLOSE-BINDING PERIPLASMIC PROTEIN-RELATED"/>
    <property type="match status" value="1"/>
</dbReference>
<organism evidence="6 7">
    <name type="scientific">Fluviispira sanaruensis</name>
    <dbReference type="NCBI Taxonomy" id="2493639"/>
    <lineage>
        <taxon>Bacteria</taxon>
        <taxon>Pseudomonadati</taxon>
        <taxon>Bdellovibrionota</taxon>
        <taxon>Oligoflexia</taxon>
        <taxon>Silvanigrellales</taxon>
        <taxon>Silvanigrellaceae</taxon>
        <taxon>Fluviispira</taxon>
    </lineage>
</organism>
<dbReference type="GO" id="GO:0030246">
    <property type="term" value="F:carbohydrate binding"/>
    <property type="evidence" value="ECO:0007669"/>
    <property type="project" value="UniProtKB-ARBA"/>
</dbReference>
<evidence type="ECO:0000256" key="3">
    <source>
        <dbReference type="ARBA" id="ARBA00022729"/>
    </source>
</evidence>
<evidence type="ECO:0000259" key="5">
    <source>
        <dbReference type="Pfam" id="PF13407"/>
    </source>
</evidence>
<keyword evidence="4" id="KW-0472">Membrane</keyword>
<feature type="transmembrane region" description="Helical" evidence="4">
    <location>
        <begin position="21"/>
        <end position="36"/>
    </location>
</feature>
<keyword evidence="3" id="KW-0732">Signal</keyword>
<dbReference type="InterPro" id="IPR028082">
    <property type="entry name" value="Peripla_BP_I"/>
</dbReference>
<dbReference type="Proteomes" id="UP000291236">
    <property type="component" value="Chromosome"/>
</dbReference>
<name>A0A4P2VGM8_FLUSA</name>
<keyword evidence="4" id="KW-0812">Transmembrane</keyword>
<dbReference type="AlphaFoldDB" id="A0A4P2VGM8"/>
<evidence type="ECO:0000313" key="7">
    <source>
        <dbReference type="Proteomes" id="UP000291236"/>
    </source>
</evidence>
<evidence type="ECO:0000256" key="4">
    <source>
        <dbReference type="SAM" id="Phobius"/>
    </source>
</evidence>
<keyword evidence="7" id="KW-1185">Reference proteome</keyword>
<keyword evidence="4" id="KW-1133">Transmembrane helix</keyword>
<dbReference type="SUPFAM" id="SSF53822">
    <property type="entry name" value="Periplasmic binding protein-like I"/>
    <property type="match status" value="1"/>
</dbReference>
<accession>A0A4P2VGM8</accession>
<proteinExistence type="inferred from homology"/>
<dbReference type="Pfam" id="PF13407">
    <property type="entry name" value="Peripla_BP_4"/>
    <property type="match status" value="1"/>
</dbReference>
<dbReference type="PANTHER" id="PTHR46847:SF2">
    <property type="entry name" value="ABC TRANSPORTER SUGAR-BINDING PROTEIN"/>
    <property type="match status" value="1"/>
</dbReference>
<dbReference type="EMBL" id="AP019368">
    <property type="protein sequence ID" value="BBH51936.1"/>
    <property type="molecule type" value="Genomic_DNA"/>
</dbReference>
<evidence type="ECO:0000256" key="2">
    <source>
        <dbReference type="ARBA" id="ARBA00007639"/>
    </source>
</evidence>
<dbReference type="OrthoDB" id="9342512at2"/>
<dbReference type="GO" id="GO:0030313">
    <property type="term" value="C:cell envelope"/>
    <property type="evidence" value="ECO:0007669"/>
    <property type="project" value="UniProtKB-SubCell"/>
</dbReference>